<organism evidence="1 2">
    <name type="scientific">Puccinia sorghi</name>
    <dbReference type="NCBI Taxonomy" id="27349"/>
    <lineage>
        <taxon>Eukaryota</taxon>
        <taxon>Fungi</taxon>
        <taxon>Dikarya</taxon>
        <taxon>Basidiomycota</taxon>
        <taxon>Pucciniomycotina</taxon>
        <taxon>Pucciniomycetes</taxon>
        <taxon>Pucciniales</taxon>
        <taxon>Pucciniaceae</taxon>
        <taxon>Puccinia</taxon>
    </lineage>
</organism>
<dbReference type="VEuPathDB" id="FungiDB:VP01_1861g5"/>
<name>A0A0L6VDH5_9BASI</name>
<evidence type="ECO:0000313" key="1">
    <source>
        <dbReference type="EMBL" id="KNZ58793.1"/>
    </source>
</evidence>
<reference evidence="1 2" key="1">
    <citation type="submission" date="2015-08" db="EMBL/GenBank/DDBJ databases">
        <title>Next Generation Sequencing and Analysis of the Genome of Puccinia sorghi L Schw, the Causal Agent of Maize Common Rust.</title>
        <authorList>
            <person name="Rochi L."/>
            <person name="Burguener G."/>
            <person name="Darino M."/>
            <person name="Turjanski A."/>
            <person name="Kreff E."/>
            <person name="Dieguez M.J."/>
            <person name="Sacco F."/>
        </authorList>
    </citation>
    <scope>NUCLEOTIDE SEQUENCE [LARGE SCALE GENOMIC DNA]</scope>
    <source>
        <strain evidence="1 2">RO10H11247</strain>
    </source>
</reference>
<dbReference type="AlphaFoldDB" id="A0A0L6VDH5"/>
<accession>A0A0L6VDH5</accession>
<comment type="caution">
    <text evidence="1">The sequence shown here is derived from an EMBL/GenBank/DDBJ whole genome shotgun (WGS) entry which is preliminary data.</text>
</comment>
<evidence type="ECO:0000313" key="2">
    <source>
        <dbReference type="Proteomes" id="UP000037035"/>
    </source>
</evidence>
<proteinExistence type="predicted"/>
<dbReference type="EMBL" id="LAVV01006683">
    <property type="protein sequence ID" value="KNZ58793.1"/>
    <property type="molecule type" value="Genomic_DNA"/>
</dbReference>
<keyword evidence="2" id="KW-1185">Reference proteome</keyword>
<sequence length="44" mass="5135">MPLPRNSKLLDNTPAGYRVINDTTFPRCTNHLKYCIVSLMKKRQ</sequence>
<gene>
    <name evidence="1" type="ORF">VP01_1861g5</name>
</gene>
<dbReference type="Proteomes" id="UP000037035">
    <property type="component" value="Unassembled WGS sequence"/>
</dbReference>
<protein>
    <submittedName>
        <fullName evidence="1">Uncharacterized protein</fullName>
    </submittedName>
</protein>